<dbReference type="GO" id="GO:0004252">
    <property type="term" value="F:serine-type endopeptidase activity"/>
    <property type="evidence" value="ECO:0007669"/>
    <property type="project" value="InterPro"/>
</dbReference>
<dbReference type="InterPro" id="IPR001254">
    <property type="entry name" value="Trypsin_dom"/>
</dbReference>
<dbReference type="PANTHER" id="PTHR24271">
    <property type="entry name" value="KALLIKREIN-RELATED"/>
    <property type="match status" value="1"/>
</dbReference>
<evidence type="ECO:0000256" key="1">
    <source>
        <dbReference type="ARBA" id="ARBA00022729"/>
    </source>
</evidence>
<dbReference type="GeneTree" id="ENSGT01030000234551"/>
<dbReference type="InterPro" id="IPR043504">
    <property type="entry name" value="Peptidase_S1_PA_chymotrypsin"/>
</dbReference>
<proteinExistence type="predicted"/>
<dbReference type="InterPro" id="IPR009003">
    <property type="entry name" value="Peptidase_S1_PA"/>
</dbReference>
<dbReference type="OMA" id="HAAHCNC"/>
<dbReference type="Ensembl" id="ENSCABT00000025526.1">
    <property type="protein sequence ID" value="ENSCABP00000023295.1"/>
    <property type="gene ID" value="ENSCABG00000017163.1"/>
</dbReference>
<keyword evidence="2" id="KW-0865">Zymogen</keyword>
<name>A0A8C0IWG6_CHEAB</name>
<dbReference type="Gene3D" id="2.40.10.10">
    <property type="entry name" value="Trypsin-like serine proteases"/>
    <property type="match status" value="1"/>
</dbReference>
<evidence type="ECO:0000256" key="3">
    <source>
        <dbReference type="ARBA" id="ARBA00023157"/>
    </source>
</evidence>
<keyword evidence="6" id="KW-1185">Reference proteome</keyword>
<accession>A0A8C0IWG6</accession>
<keyword evidence="1" id="KW-0732">Signal</keyword>
<reference evidence="5" key="2">
    <citation type="submission" date="2025-09" db="UniProtKB">
        <authorList>
            <consortium name="Ensembl"/>
        </authorList>
    </citation>
    <scope>IDENTIFICATION</scope>
</reference>
<dbReference type="GO" id="GO:0006508">
    <property type="term" value="P:proteolysis"/>
    <property type="evidence" value="ECO:0007669"/>
    <property type="project" value="InterPro"/>
</dbReference>
<evidence type="ECO:0000313" key="5">
    <source>
        <dbReference type="Ensembl" id="ENSCABP00000023295.1"/>
    </source>
</evidence>
<dbReference type="InterPro" id="IPR018114">
    <property type="entry name" value="TRYPSIN_HIS"/>
</dbReference>
<organism evidence="5 6">
    <name type="scientific">Chelonoidis abingdonii</name>
    <name type="common">Abingdon island giant tortoise</name>
    <name type="synonym">Testudo abingdonii</name>
    <dbReference type="NCBI Taxonomy" id="106734"/>
    <lineage>
        <taxon>Eukaryota</taxon>
        <taxon>Metazoa</taxon>
        <taxon>Chordata</taxon>
        <taxon>Craniata</taxon>
        <taxon>Vertebrata</taxon>
        <taxon>Euteleostomi</taxon>
        <taxon>Archelosauria</taxon>
        <taxon>Testudinata</taxon>
        <taxon>Testudines</taxon>
        <taxon>Cryptodira</taxon>
        <taxon>Durocryptodira</taxon>
        <taxon>Testudinoidea</taxon>
        <taxon>Testudinidae</taxon>
        <taxon>Chelonoidis</taxon>
    </lineage>
</organism>
<feature type="domain" description="Peptidase S1" evidence="4">
    <location>
        <begin position="15"/>
        <end position="59"/>
    </location>
</feature>
<keyword evidence="3" id="KW-1015">Disulfide bond</keyword>
<evidence type="ECO:0000259" key="4">
    <source>
        <dbReference type="Pfam" id="PF00089"/>
    </source>
</evidence>
<reference evidence="5" key="1">
    <citation type="submission" date="2025-08" db="UniProtKB">
        <authorList>
            <consortium name="Ensembl"/>
        </authorList>
    </citation>
    <scope>IDENTIFICATION</scope>
</reference>
<dbReference type="PROSITE" id="PS00134">
    <property type="entry name" value="TRYPSIN_HIS"/>
    <property type="match status" value="1"/>
</dbReference>
<dbReference type="SUPFAM" id="SSF50494">
    <property type="entry name" value="Trypsin-like serine proteases"/>
    <property type="match status" value="1"/>
</dbReference>
<protein>
    <recommendedName>
        <fullName evidence="4">Peptidase S1 domain-containing protein</fullName>
    </recommendedName>
</protein>
<evidence type="ECO:0000256" key="2">
    <source>
        <dbReference type="ARBA" id="ARBA00023145"/>
    </source>
</evidence>
<dbReference type="Pfam" id="PF00089">
    <property type="entry name" value="Trypsin"/>
    <property type="match status" value="1"/>
</dbReference>
<sequence length="62" mass="6868">LFTLYMSLVSPPGEIIGGQEAKPHSRPYMAYLDIQREDKRILCGGFLVAENFVLTAAHCNGK</sequence>
<evidence type="ECO:0000313" key="6">
    <source>
        <dbReference type="Proteomes" id="UP000694404"/>
    </source>
</evidence>
<dbReference type="PANTHER" id="PTHR24271:SF81">
    <property type="entry name" value="GRANZYME B"/>
    <property type="match status" value="1"/>
</dbReference>
<dbReference type="Proteomes" id="UP000694404">
    <property type="component" value="Unplaced"/>
</dbReference>
<dbReference type="AlphaFoldDB" id="A0A8C0IWG6"/>